<dbReference type="InterPro" id="IPR031730">
    <property type="entry name" value="Carbam_trans_C"/>
</dbReference>
<evidence type="ECO:0000313" key="5">
    <source>
        <dbReference type="EMBL" id="CAE7218110.1"/>
    </source>
</evidence>
<dbReference type="PANTHER" id="PTHR20991:SF0">
    <property type="entry name" value="PROTEIN PTHB1"/>
    <property type="match status" value="1"/>
</dbReference>
<keyword evidence="6" id="KW-1185">Reference proteome</keyword>
<protein>
    <submittedName>
        <fullName evidence="5">BBS9 protein</fullName>
    </submittedName>
</protein>
<comment type="similarity">
    <text evidence="1">Belongs to the NodU/CmcH family.</text>
</comment>
<dbReference type="SUPFAM" id="SSF56112">
    <property type="entry name" value="Protein kinase-like (PK-like)"/>
    <property type="match status" value="1"/>
</dbReference>
<evidence type="ECO:0000313" key="6">
    <source>
        <dbReference type="Proteomes" id="UP000649617"/>
    </source>
</evidence>
<dbReference type="CDD" id="cd24100">
    <property type="entry name" value="ASKHA_NBD_MJ1051-like_N"/>
    <property type="match status" value="1"/>
</dbReference>
<gene>
    <name evidence="5" type="primary">BBS9</name>
    <name evidence="5" type="ORF">SPIL2461_LOCUS2736</name>
</gene>
<dbReference type="GO" id="GO:0034464">
    <property type="term" value="C:BBSome"/>
    <property type="evidence" value="ECO:0007669"/>
    <property type="project" value="InterPro"/>
</dbReference>
<dbReference type="InterPro" id="IPR001810">
    <property type="entry name" value="F-box_dom"/>
</dbReference>
<dbReference type="EMBL" id="CAJNIZ010003058">
    <property type="protein sequence ID" value="CAE7218110.1"/>
    <property type="molecule type" value="Genomic_DNA"/>
</dbReference>
<feature type="region of interest" description="Disordered" evidence="3">
    <location>
        <begin position="2090"/>
        <end position="2118"/>
    </location>
</feature>
<reference evidence="5" key="1">
    <citation type="submission" date="2021-02" db="EMBL/GenBank/DDBJ databases">
        <authorList>
            <person name="Dougan E. K."/>
            <person name="Rhodes N."/>
            <person name="Thang M."/>
            <person name="Chan C."/>
        </authorList>
    </citation>
    <scope>NUCLEOTIDE SEQUENCE</scope>
</reference>
<dbReference type="Gene3D" id="3.90.870.20">
    <property type="entry name" value="Carbamoyltransferase, C-terminal domain"/>
    <property type="match status" value="1"/>
</dbReference>
<dbReference type="Gene3D" id="3.30.420.40">
    <property type="match status" value="1"/>
</dbReference>
<dbReference type="InterPro" id="IPR038152">
    <property type="entry name" value="Carbam_trans_C_sf"/>
</dbReference>
<dbReference type="InterPro" id="IPR026511">
    <property type="entry name" value="PTHB1"/>
</dbReference>
<dbReference type="InterPro" id="IPR055362">
    <property type="entry name" value="PTHB1_pf_dom"/>
</dbReference>
<name>A0A812JW57_SYMPI</name>
<dbReference type="InterPro" id="IPR003696">
    <property type="entry name" value="Carbtransf_dom"/>
</dbReference>
<dbReference type="GO" id="GO:0060271">
    <property type="term" value="P:cilium assembly"/>
    <property type="evidence" value="ECO:0007669"/>
    <property type="project" value="TreeGrafter"/>
</dbReference>
<accession>A0A812JW57</accession>
<evidence type="ECO:0000256" key="2">
    <source>
        <dbReference type="SAM" id="Coils"/>
    </source>
</evidence>
<dbReference type="InterPro" id="IPR028074">
    <property type="entry name" value="PHTB1_GAE_dom"/>
</dbReference>
<keyword evidence="2" id="KW-0175">Coiled coil</keyword>
<dbReference type="OrthoDB" id="10262646at2759"/>
<proteinExistence type="inferred from homology"/>
<dbReference type="PANTHER" id="PTHR20991">
    <property type="entry name" value="PARATHYROID HORMONE-RESPONSIVE B1 GENE"/>
    <property type="match status" value="1"/>
</dbReference>
<feature type="compositionally biased region" description="Acidic residues" evidence="3">
    <location>
        <begin position="2108"/>
        <end position="2118"/>
    </location>
</feature>
<dbReference type="InterPro" id="IPR028073">
    <property type="entry name" value="PHTB1_N_dom"/>
</dbReference>
<comment type="caution">
    <text evidence="5">The sequence shown here is derived from an EMBL/GenBank/DDBJ whole genome shotgun (WGS) entry which is preliminary data.</text>
</comment>
<dbReference type="Pfam" id="PF23337">
    <property type="entry name" value="PTHB1_pf"/>
    <property type="match status" value="1"/>
</dbReference>
<feature type="domain" description="F-box" evidence="4">
    <location>
        <begin position="876"/>
        <end position="922"/>
    </location>
</feature>
<dbReference type="GO" id="GO:0003824">
    <property type="term" value="F:catalytic activity"/>
    <property type="evidence" value="ECO:0007669"/>
    <property type="project" value="InterPro"/>
</dbReference>
<dbReference type="Pfam" id="PF14728">
    <property type="entry name" value="PTHB1_GAE"/>
    <property type="match status" value="1"/>
</dbReference>
<evidence type="ECO:0000259" key="4">
    <source>
        <dbReference type="PROSITE" id="PS50181"/>
    </source>
</evidence>
<dbReference type="InterPro" id="IPR055363">
    <property type="entry name" value="PTHB1_hp_dom"/>
</dbReference>
<evidence type="ECO:0000256" key="1">
    <source>
        <dbReference type="ARBA" id="ARBA00006129"/>
    </source>
</evidence>
<dbReference type="Pfam" id="PF23339">
    <property type="entry name" value="PTHB1_CtH"/>
    <property type="match status" value="1"/>
</dbReference>
<dbReference type="Gene3D" id="1.10.510.10">
    <property type="entry name" value="Transferase(Phosphotransferase) domain 1"/>
    <property type="match status" value="1"/>
</dbReference>
<dbReference type="Pfam" id="PF07534">
    <property type="entry name" value="TLD"/>
    <property type="match status" value="1"/>
</dbReference>
<feature type="coiled-coil region" evidence="2">
    <location>
        <begin position="1629"/>
        <end position="1656"/>
    </location>
</feature>
<dbReference type="Pfam" id="PF23338">
    <property type="entry name" value="PTHB1_hp"/>
    <property type="match status" value="1"/>
</dbReference>
<sequence length="2118" mass="234780">MHEIADRFRAVDANVESRLRAGLQTMGISETLRMYDHHSCHAACSFFGSPVWPTANSRDCCCITLDGRGDCASGKIIKFDEKPVAIDVTSMFDSLGMLWAFVTAALGFKAFRHEGKVTGLAAHGDRTKTQAIFENVMGLHKSEGLWRIRAAWHEEDTKNFLLFLAGLEGSAREKRGLHTFALYQELQQHRPEDVAAGLQSFTEGLLLDYLDLNKFVKPYICVSGGVFANVRLNMRLRQRFPEVKQVFVYPNMGDGGLCFGAAALAAAEAGLQVSCPRGSVFVGPDFSAAELGKVVGHFLSASGGVEVDDLDCFAEEVAAYLANGKVVGLFHGAMEFGPRALGHRSLLACATDPAINSRLNLRLERTEFMPFAPMTLRSCTRLAYVDFPAEDLDAGRHMTMCYEATPALKELCPAIVHLDGTVRPQVVDERDGLAFRILARYEAKTGVHSLINTSFNMHEDPIVCAPEDAVRAFDKGACDVLAAFPFLIHKPVAAAETAASEQRSAQEIQTAEGTFGYMAPESFGRIFTPKSDLYGVGATLLFAATGYEPGALPQKRLKVDFRTSFVGTVWERQESWFLELLEGLMEPAPEDRFSSAAEALDFVRQPRQLQEVLQKELQPSAALAKKKASLDPPRGSKIHVDRKGEELRVLLPPVTWESRIPIGTFGIAWTSFTAVWTAGVISAGASFMALFSLPFWTAGAGMLKDTFGPLLRGAAELRIRRDRWTFGGELGSCGGLPGGFQRGPNWRSERTAAALTDRKPAVPDLQRIAEARTPGCHASMWGSWNRKRCVFTLGSDDLRIYVAYHKPPTVFSLNRVHVRCGRSHVELSRVNWTTKLLRYICCCEPLAVIIKLKRSQVEDVRNILFPQEEEVLVYIGVPLAMFPPEVLHVISEFLVLPTIHDIMRSCRQLRTTLRADSFWQHFYVKVFPAAVRDQVEEFADLGGCSVLDKVAVATLRFCNACHARRLVPGFCSCGARPRFNKFVHFDMRAAEKLRLGLHTLNLHLLVKGFDLQNACLCFSSRYHGNSLASLLRQTAGLGRMQLLACESLSGEVFGAFFGFPLQRRSARAYGAREKLMLFNIRLDGTLRVFEASDCVERETVQSLPDALVIGTSSEAALSLNWDLSVASCASTTLCCGSCLCASEAPLRSVATFSDKRTDQVLDRRISHLTAATVGSDPEVQRNMARQLLQLSGHQDMRQEALPEVEAQWLQALIEEHIRQKDNIDRFTRVSEAARNGSAKPPEPLEIEASDKLAQRKCDAHGLLWMKHPFNHFLVAAREWWSTQVSEDEEQMFDTGCLCLANIDNEYYPKQKEYKIEDLILENNMEAPILQIEAGRFVQGSREICMALLHPMKLSVYMVSAVSSGGSVNYYSMALAYEHKLSRPAFNMCYGCFGGVRDRDYFCVQSLDGVLSFFEQESFAFSRMLTTSFLVPGPICYVPKIDSFVICTNAMCIEAYRYQVLAAAADNVDQSAGEGASGKKVQVDWSTNIGEHARSIEVVRFSRSLSASQQEILVVGEQTIFTLKDSGGIRLQKRLAEYGITASLAYKMPPESPDALPNHNLILGTSTGHCLVLKEMQLVWCARLQGMVPAQICVDTIGGVRGMVVLMDGRGKLQICYLGTDPPTASLVNTEMKELNYDEMEEEHQELLRVIRQTHGDGAAEPEETLVVDSQVPQVLDLGMNEDDCDADDPVGRSDGMVMQLTVHLSVTVGGSKAVENVSITLKAPQCFALSQTSIFIDKVEPGRPPVIIPIVFRVWNKILCSNLEVAVCASYFSLNNEPRTAASSFFLPFALVARPIPPVKNAKHKIQLDCNKQPPQLQTLFGGLLNQPHVSAAVSQGMSNLLSIQYVSGTEATVLVLKSSGRFCVQATEFAALWVLTQELCNRLHEYFGPGGEGAAADDEEPFFITFQDSLPLHDYFALIDDHFDLRRHLDELRKDLADRTQQYRVIQKRLLVRFKDRNPSPLNHLDTLLNLTFEQTLLLTDAIDDVEQALRTVSCHLSAATELVLLLIKFRFGLDEDNSNVLRRHLSPEVCDTTEQGWEEKVDTSLLHLLRTSLARSAKEGNSLPPPMKVPQDTLKLRKRITTVVDRLATGARMTDETAGPDTMAPPEEEMPGEDGE</sequence>
<dbReference type="Pfam" id="PF16861">
    <property type="entry name" value="Carbam_trans_C"/>
    <property type="match status" value="1"/>
</dbReference>
<dbReference type="PROSITE" id="PS50181">
    <property type="entry name" value="FBOX"/>
    <property type="match status" value="1"/>
</dbReference>
<dbReference type="GO" id="GO:0016020">
    <property type="term" value="C:membrane"/>
    <property type="evidence" value="ECO:0007669"/>
    <property type="project" value="TreeGrafter"/>
</dbReference>
<dbReference type="InterPro" id="IPR011009">
    <property type="entry name" value="Kinase-like_dom_sf"/>
</dbReference>
<organism evidence="5 6">
    <name type="scientific">Symbiodinium pilosum</name>
    <name type="common">Dinoflagellate</name>
    <dbReference type="NCBI Taxonomy" id="2952"/>
    <lineage>
        <taxon>Eukaryota</taxon>
        <taxon>Sar</taxon>
        <taxon>Alveolata</taxon>
        <taxon>Dinophyceae</taxon>
        <taxon>Suessiales</taxon>
        <taxon>Symbiodiniaceae</taxon>
        <taxon>Symbiodinium</taxon>
    </lineage>
</organism>
<dbReference type="InterPro" id="IPR006571">
    <property type="entry name" value="TLDc_dom"/>
</dbReference>
<dbReference type="Proteomes" id="UP000649617">
    <property type="component" value="Unassembled WGS sequence"/>
</dbReference>
<dbReference type="InterPro" id="IPR055364">
    <property type="entry name" value="PTHB1_CtH_dom"/>
</dbReference>
<dbReference type="Pfam" id="PF14727">
    <property type="entry name" value="PHTB1_N"/>
    <property type="match status" value="1"/>
</dbReference>
<evidence type="ECO:0000256" key="3">
    <source>
        <dbReference type="SAM" id="MobiDB-lite"/>
    </source>
</evidence>
<dbReference type="Pfam" id="PF02543">
    <property type="entry name" value="Carbam_trans_N"/>
    <property type="match status" value="1"/>
</dbReference>